<dbReference type="InterPro" id="IPR036010">
    <property type="entry name" value="2Fe-2S_ferredoxin-like_sf"/>
</dbReference>
<comment type="caution">
    <text evidence="2">The sequence shown here is derived from an EMBL/GenBank/DDBJ whole genome shotgun (WGS) entry which is preliminary data.</text>
</comment>
<gene>
    <name evidence="2" type="primary">fdiV</name>
    <name evidence="2" type="ORF">CSEC_1249</name>
</gene>
<dbReference type="STRING" id="1437425.CSEC_1249"/>
<dbReference type="PROSITE" id="PS51085">
    <property type="entry name" value="2FE2S_FER_2"/>
    <property type="match status" value="1"/>
</dbReference>
<dbReference type="GO" id="GO:0051537">
    <property type="term" value="F:2 iron, 2 sulfur cluster binding"/>
    <property type="evidence" value="ECO:0007669"/>
    <property type="project" value="InterPro"/>
</dbReference>
<keyword evidence="3" id="KW-1185">Reference proteome</keyword>
<evidence type="ECO:0000313" key="3">
    <source>
        <dbReference type="Proteomes" id="UP000031552"/>
    </source>
</evidence>
<evidence type="ECO:0000313" key="2">
    <source>
        <dbReference type="EMBL" id="CDR34069.1"/>
    </source>
</evidence>
<evidence type="ECO:0000259" key="1">
    <source>
        <dbReference type="PROSITE" id="PS51085"/>
    </source>
</evidence>
<dbReference type="SUPFAM" id="SSF54292">
    <property type="entry name" value="2Fe-2S ferredoxin-like"/>
    <property type="match status" value="1"/>
</dbReference>
<dbReference type="eggNOG" id="COG0633">
    <property type="taxonomic scope" value="Bacteria"/>
</dbReference>
<dbReference type="InterPro" id="IPR001041">
    <property type="entry name" value="2Fe-2S_ferredoxin-type"/>
</dbReference>
<reference evidence="2" key="1">
    <citation type="submission" date="2013-12" db="EMBL/GenBank/DDBJ databases">
        <authorList>
            <person name="Linke B."/>
        </authorList>
    </citation>
    <scope>NUCLEOTIDE SEQUENCE [LARGE SCALE GENOMIC DNA]</scope>
    <source>
        <strain evidence="2">CRIB-18</strain>
    </source>
</reference>
<sequence length="111" mass="12498">MDNDCCQENEEKKDEHKCCKAKLIFEHDKEEIELEDGSPIAEFCEEAGVPFACTEGVCGTCVIEVKEGMENLTDPTQEEKDFLGEDTMGERLACQCKINCKKNPAIIRISF</sequence>
<dbReference type="Pfam" id="PF00111">
    <property type="entry name" value="Fer2"/>
    <property type="match status" value="1"/>
</dbReference>
<dbReference type="EMBL" id="CCEJ010000005">
    <property type="protein sequence ID" value="CDR34069.1"/>
    <property type="molecule type" value="Genomic_DNA"/>
</dbReference>
<dbReference type="Gene3D" id="3.10.20.30">
    <property type="match status" value="1"/>
</dbReference>
<dbReference type="Proteomes" id="UP000031552">
    <property type="component" value="Unassembled WGS sequence"/>
</dbReference>
<feature type="domain" description="2Fe-2S ferredoxin-type" evidence="1">
    <location>
        <begin position="21"/>
        <end position="111"/>
    </location>
</feature>
<accession>A0A090DZI5</accession>
<protein>
    <submittedName>
        <fullName evidence="2">Ferredoxin [2Fe-2S] 4</fullName>
    </submittedName>
</protein>
<reference evidence="2" key="2">
    <citation type="submission" date="2014-09" db="EMBL/GenBank/DDBJ databases">
        <title>Criblamydia sequanensis harbors a mega-plasmid encoding arsenite resistance.</title>
        <authorList>
            <person name="Bertelli C."/>
            <person name="Goesmann A."/>
            <person name="Greub G."/>
        </authorList>
    </citation>
    <scope>NUCLEOTIDE SEQUENCE [LARGE SCALE GENOMIC DNA]</scope>
    <source>
        <strain evidence="2">CRIB-18</strain>
    </source>
</reference>
<name>A0A090DZI5_9BACT</name>
<dbReference type="InterPro" id="IPR006058">
    <property type="entry name" value="2Fe2S_fd_BS"/>
</dbReference>
<dbReference type="OrthoDB" id="9807864at2"/>
<dbReference type="RefSeq" id="WP_053331845.1">
    <property type="nucleotide sequence ID" value="NZ_CCEJ010000005.1"/>
</dbReference>
<dbReference type="AlphaFoldDB" id="A0A090DZI5"/>
<dbReference type="InterPro" id="IPR012675">
    <property type="entry name" value="Beta-grasp_dom_sf"/>
</dbReference>
<organism evidence="2 3">
    <name type="scientific">Candidatus Criblamydia sequanensis CRIB-18</name>
    <dbReference type="NCBI Taxonomy" id="1437425"/>
    <lineage>
        <taxon>Bacteria</taxon>
        <taxon>Pseudomonadati</taxon>
        <taxon>Chlamydiota</taxon>
        <taxon>Chlamydiia</taxon>
        <taxon>Parachlamydiales</taxon>
        <taxon>Candidatus Criblamydiaceae</taxon>
        <taxon>Candidatus Criblamydia</taxon>
    </lineage>
</organism>
<dbReference type="CDD" id="cd00207">
    <property type="entry name" value="fer2"/>
    <property type="match status" value="1"/>
</dbReference>
<dbReference type="PROSITE" id="PS00197">
    <property type="entry name" value="2FE2S_FER_1"/>
    <property type="match status" value="1"/>
</dbReference>
<proteinExistence type="predicted"/>